<evidence type="ECO:0000256" key="5">
    <source>
        <dbReference type="ARBA" id="ARBA00023002"/>
    </source>
</evidence>
<keyword evidence="8" id="KW-1185">Reference proteome</keyword>
<sequence length="374" mass="40517">MSRARVFQPISVRSVTARNRLWMPPMCMYSAISEGAELGAPTDWHRHHYFTRALGGVGAVIVEATGVTPEGRISSHCLSLHDDALIPAFATLADAIHQGGAAAFIQLGHAGRKASRPQGWLDHGPLPIGEGGWETVAPSPIPFAEGEPTPHELTEDEIWQIIEAFVQAARRAVEAGFDGVQLHGAHGYLIHQFLSPASNQRTDAWGGTFDGRTRFVREITRRVREVCGDKALLIRLSATDWSAENPADGRPGWTLEETVALTSLLVEDGMDMFCMSSGGSYPDVKIPAGPGYQVFGSQAVRAALRDQGSAAPVSVCGLIQAPEQGEQILVTGQADVVEVARGLLSDPMLPQVWRSHLRCDPELPPQYQRSLKRL</sequence>
<gene>
    <name evidence="7" type="ORF">EII11_09925</name>
</gene>
<dbReference type="GO" id="GO:0010181">
    <property type="term" value="F:FMN binding"/>
    <property type="evidence" value="ECO:0007669"/>
    <property type="project" value="InterPro"/>
</dbReference>
<dbReference type="CDD" id="cd02932">
    <property type="entry name" value="OYE_YqiM_FMN"/>
    <property type="match status" value="1"/>
</dbReference>
<dbReference type="Proteomes" id="UP000280444">
    <property type="component" value="Unassembled WGS sequence"/>
</dbReference>
<dbReference type="EMBL" id="RQZF01000014">
    <property type="protein sequence ID" value="RRC94528.1"/>
    <property type="molecule type" value="Genomic_DNA"/>
</dbReference>
<evidence type="ECO:0000256" key="2">
    <source>
        <dbReference type="ARBA" id="ARBA00022630"/>
    </source>
</evidence>
<dbReference type="OrthoDB" id="3169239at2"/>
<name>A0A3P1SBJ7_9ACTO</name>
<dbReference type="RefSeq" id="WP_124872302.1">
    <property type="nucleotide sequence ID" value="NZ_RQZF01000014.1"/>
</dbReference>
<reference evidence="7 8" key="1">
    <citation type="submission" date="2018-11" db="EMBL/GenBank/DDBJ databases">
        <title>Genomes From Bacteria Associated with the Canine Oral Cavity: a Test Case for Automated Genome-Based Taxonomic Assignment.</title>
        <authorList>
            <person name="Coil D.A."/>
            <person name="Jospin G."/>
            <person name="Darling A.E."/>
            <person name="Wallis C."/>
            <person name="Davis I.J."/>
            <person name="Harris S."/>
            <person name="Eisen J.A."/>
            <person name="Holcombe L.J."/>
            <person name="O'Flynn C."/>
        </authorList>
    </citation>
    <scope>NUCLEOTIDE SEQUENCE [LARGE SCALE GENOMIC DNA]</scope>
    <source>
        <strain evidence="7 8">OH770</strain>
    </source>
</reference>
<comment type="cofactor">
    <cofactor evidence="1">
        <name>FMN</name>
        <dbReference type="ChEBI" id="CHEBI:58210"/>
    </cofactor>
</comment>
<evidence type="ECO:0000313" key="7">
    <source>
        <dbReference type="EMBL" id="RRC94528.1"/>
    </source>
</evidence>
<evidence type="ECO:0000256" key="3">
    <source>
        <dbReference type="ARBA" id="ARBA00022643"/>
    </source>
</evidence>
<evidence type="ECO:0000256" key="4">
    <source>
        <dbReference type="ARBA" id="ARBA00022857"/>
    </source>
</evidence>
<evidence type="ECO:0000256" key="1">
    <source>
        <dbReference type="ARBA" id="ARBA00001917"/>
    </source>
</evidence>
<keyword evidence="3" id="KW-0288">FMN</keyword>
<accession>A0A3P1SBJ7</accession>
<feature type="domain" description="NADH:flavin oxidoreductase/NADH oxidase N-terminal" evidence="6">
    <location>
        <begin position="6"/>
        <end position="357"/>
    </location>
</feature>
<proteinExistence type="predicted"/>
<dbReference type="SUPFAM" id="SSF51395">
    <property type="entry name" value="FMN-linked oxidoreductases"/>
    <property type="match status" value="1"/>
</dbReference>
<dbReference type="PANTHER" id="PTHR43303:SF4">
    <property type="entry name" value="NADPH DEHYDROGENASE C23G7.10C-RELATED"/>
    <property type="match status" value="1"/>
</dbReference>
<dbReference type="GO" id="GO:0003959">
    <property type="term" value="F:NADPH dehydrogenase activity"/>
    <property type="evidence" value="ECO:0007669"/>
    <property type="project" value="InterPro"/>
</dbReference>
<dbReference type="InterPro" id="IPR013785">
    <property type="entry name" value="Aldolase_TIM"/>
</dbReference>
<organism evidence="7 8">
    <name type="scientific">Schaalia canis</name>
    <dbReference type="NCBI Taxonomy" id="100469"/>
    <lineage>
        <taxon>Bacteria</taxon>
        <taxon>Bacillati</taxon>
        <taxon>Actinomycetota</taxon>
        <taxon>Actinomycetes</taxon>
        <taxon>Actinomycetales</taxon>
        <taxon>Actinomycetaceae</taxon>
        <taxon>Schaalia</taxon>
    </lineage>
</organism>
<protein>
    <submittedName>
        <fullName evidence="7">NADH:flavin oxidoreductase/NADH oxidase</fullName>
    </submittedName>
</protein>
<dbReference type="Gene3D" id="3.20.20.70">
    <property type="entry name" value="Aldolase class I"/>
    <property type="match status" value="1"/>
</dbReference>
<evidence type="ECO:0000313" key="8">
    <source>
        <dbReference type="Proteomes" id="UP000280444"/>
    </source>
</evidence>
<dbReference type="PANTHER" id="PTHR43303">
    <property type="entry name" value="NADPH DEHYDROGENASE C23G7.10C-RELATED"/>
    <property type="match status" value="1"/>
</dbReference>
<keyword evidence="4" id="KW-0521">NADP</keyword>
<dbReference type="InterPro" id="IPR001155">
    <property type="entry name" value="OxRdtase_FMN_N"/>
</dbReference>
<comment type="caution">
    <text evidence="7">The sequence shown here is derived from an EMBL/GenBank/DDBJ whole genome shotgun (WGS) entry which is preliminary data.</text>
</comment>
<keyword evidence="5" id="KW-0560">Oxidoreductase</keyword>
<dbReference type="Pfam" id="PF00724">
    <property type="entry name" value="Oxidored_FMN"/>
    <property type="match status" value="1"/>
</dbReference>
<keyword evidence="2" id="KW-0285">Flavoprotein</keyword>
<dbReference type="InterPro" id="IPR044152">
    <property type="entry name" value="YqjM-like"/>
</dbReference>
<dbReference type="GO" id="GO:0050661">
    <property type="term" value="F:NADP binding"/>
    <property type="evidence" value="ECO:0007669"/>
    <property type="project" value="InterPro"/>
</dbReference>
<evidence type="ECO:0000259" key="6">
    <source>
        <dbReference type="Pfam" id="PF00724"/>
    </source>
</evidence>
<dbReference type="AlphaFoldDB" id="A0A3P1SBJ7"/>